<dbReference type="HOGENOM" id="CLU_3323537_0_0_10"/>
<reference evidence="2 3" key="1">
    <citation type="submission" date="2012-06" db="EMBL/GenBank/DDBJ databases">
        <title>The complete genome of Aequorivita sublithincola DSM 14238.</title>
        <authorList>
            <consortium name="US DOE Joint Genome Institute (JGI-PGF)"/>
            <person name="Lucas S."/>
            <person name="Copeland A."/>
            <person name="Lapidus A."/>
            <person name="Goodwin L."/>
            <person name="Pitluck S."/>
            <person name="Peters L."/>
            <person name="Munk A.C.C."/>
            <person name="Kyrpides N."/>
            <person name="Mavromatis K."/>
            <person name="Pagani I."/>
            <person name="Ivanova N."/>
            <person name="Ovchinnikova G."/>
            <person name="Zeytun A."/>
            <person name="Detter J.C."/>
            <person name="Han C."/>
            <person name="Land M."/>
            <person name="Hauser L."/>
            <person name="Markowitz V."/>
            <person name="Cheng J.-F."/>
            <person name="Hugenholtz P."/>
            <person name="Woyke T."/>
            <person name="Wu D."/>
            <person name="Tindall B."/>
            <person name="Faehnrich R."/>
            <person name="Brambilla E."/>
            <person name="Klenk H.-P."/>
            <person name="Eisen J.A."/>
        </authorList>
    </citation>
    <scope>NUCLEOTIDE SEQUENCE [LARGE SCALE GENOMIC DNA]</scope>
    <source>
        <strain evidence="3">DSM 14238 / LMG 21431 / ACAM 643 / 9-3</strain>
    </source>
</reference>
<keyword evidence="3" id="KW-1185">Reference proteome</keyword>
<keyword evidence="1" id="KW-0472">Membrane</keyword>
<dbReference type="STRING" id="746697.Aeqsu_3114"/>
<accession>I3YZY1</accession>
<gene>
    <name evidence="2" type="ordered locus">Aeqsu_3114</name>
</gene>
<dbReference type="AlphaFoldDB" id="I3YZY1"/>
<dbReference type="EMBL" id="CP003280">
    <property type="protein sequence ID" value="AFL82549.1"/>
    <property type="molecule type" value="Genomic_DNA"/>
</dbReference>
<dbReference type="Proteomes" id="UP000006049">
    <property type="component" value="Chromosome"/>
</dbReference>
<name>I3YZY1_AEQSU</name>
<feature type="transmembrane region" description="Helical" evidence="1">
    <location>
        <begin position="12"/>
        <end position="29"/>
    </location>
</feature>
<evidence type="ECO:0000256" key="1">
    <source>
        <dbReference type="SAM" id="Phobius"/>
    </source>
</evidence>
<proteinExistence type="predicted"/>
<evidence type="ECO:0000313" key="3">
    <source>
        <dbReference type="Proteomes" id="UP000006049"/>
    </source>
</evidence>
<keyword evidence="1" id="KW-0812">Transmembrane</keyword>
<evidence type="ECO:0000313" key="2">
    <source>
        <dbReference type="EMBL" id="AFL82549.1"/>
    </source>
</evidence>
<organism evidence="2 3">
    <name type="scientific">Aequorivita sublithincola (strain DSM 14238 / LMG 21431 / ACAM 643 / 9-3)</name>
    <dbReference type="NCBI Taxonomy" id="746697"/>
    <lineage>
        <taxon>Bacteria</taxon>
        <taxon>Pseudomonadati</taxon>
        <taxon>Bacteroidota</taxon>
        <taxon>Flavobacteriia</taxon>
        <taxon>Flavobacteriales</taxon>
        <taxon>Flavobacteriaceae</taxon>
        <taxon>Aequorivita</taxon>
    </lineage>
</organism>
<dbReference type="KEGG" id="asl:Aeqsu_3114"/>
<keyword evidence="1" id="KW-1133">Transmembrane helix</keyword>
<protein>
    <submittedName>
        <fullName evidence="2">Uncharacterized protein</fullName>
    </submittedName>
</protein>
<sequence>MKKSTRKTISRIFTLTTIAQVGFYAYLYFRNSKNKKAK</sequence>